<reference evidence="2" key="1">
    <citation type="submission" date="2022-11" db="UniProtKB">
        <authorList>
            <consortium name="WormBaseParasite"/>
        </authorList>
    </citation>
    <scope>IDENTIFICATION</scope>
</reference>
<evidence type="ECO:0000313" key="1">
    <source>
        <dbReference type="Proteomes" id="UP000887576"/>
    </source>
</evidence>
<sequence>MPCKNQSILTNNSFKGLFLERTICKIQSIFPNILPSRHIQSTLNRTHFVDHFVFHVTTPSKHPTFCKFFIPPSNISMISLPKFRKIFSIESILKKNKTCSLPLHFLFFSFFGNL</sequence>
<dbReference type="WBParaSite" id="JU765_v2.g12003.t1">
    <property type="protein sequence ID" value="JU765_v2.g12003.t1"/>
    <property type="gene ID" value="JU765_v2.g12003"/>
</dbReference>
<name>A0AC34Q1T0_9BILA</name>
<accession>A0AC34Q1T0</accession>
<evidence type="ECO:0000313" key="2">
    <source>
        <dbReference type="WBParaSite" id="JU765_v2.g12003.t1"/>
    </source>
</evidence>
<dbReference type="Proteomes" id="UP000887576">
    <property type="component" value="Unplaced"/>
</dbReference>
<protein>
    <submittedName>
        <fullName evidence="2">Uncharacterized protein</fullName>
    </submittedName>
</protein>
<proteinExistence type="predicted"/>
<organism evidence="1 2">
    <name type="scientific">Panagrolaimus sp. JU765</name>
    <dbReference type="NCBI Taxonomy" id="591449"/>
    <lineage>
        <taxon>Eukaryota</taxon>
        <taxon>Metazoa</taxon>
        <taxon>Ecdysozoa</taxon>
        <taxon>Nematoda</taxon>
        <taxon>Chromadorea</taxon>
        <taxon>Rhabditida</taxon>
        <taxon>Tylenchina</taxon>
        <taxon>Panagrolaimomorpha</taxon>
        <taxon>Panagrolaimoidea</taxon>
        <taxon>Panagrolaimidae</taxon>
        <taxon>Panagrolaimus</taxon>
    </lineage>
</organism>